<dbReference type="Proteomes" id="UP000270230">
    <property type="component" value="Unassembled WGS sequence"/>
</dbReference>
<proteinExistence type="predicted"/>
<comment type="caution">
    <text evidence="2">The sequence shown here is derived from an EMBL/GenBank/DDBJ whole genome shotgun (WGS) entry which is preliminary data.</text>
</comment>
<organism evidence="2 3">
    <name type="scientific">Hortaea werneckii</name>
    <name type="common">Black yeast</name>
    <name type="synonym">Cladosporium werneckii</name>
    <dbReference type="NCBI Taxonomy" id="91943"/>
    <lineage>
        <taxon>Eukaryota</taxon>
        <taxon>Fungi</taxon>
        <taxon>Dikarya</taxon>
        <taxon>Ascomycota</taxon>
        <taxon>Pezizomycotina</taxon>
        <taxon>Dothideomycetes</taxon>
        <taxon>Dothideomycetidae</taxon>
        <taxon>Mycosphaerellales</taxon>
        <taxon>Teratosphaeriaceae</taxon>
        <taxon>Hortaea</taxon>
    </lineage>
</organism>
<dbReference type="OrthoDB" id="4159814at2759"/>
<dbReference type="VEuPathDB" id="FungiDB:BTJ68_08001"/>
<keyword evidence="1" id="KW-0812">Transmembrane</keyword>
<evidence type="ECO:0000313" key="3">
    <source>
        <dbReference type="Proteomes" id="UP000270230"/>
    </source>
</evidence>
<dbReference type="EMBL" id="QWIN01000835">
    <property type="protein sequence ID" value="RMY46461.1"/>
    <property type="molecule type" value="Genomic_DNA"/>
</dbReference>
<evidence type="ECO:0000256" key="1">
    <source>
        <dbReference type="SAM" id="Phobius"/>
    </source>
</evidence>
<protein>
    <submittedName>
        <fullName evidence="2">Uncharacterized protein</fullName>
    </submittedName>
</protein>
<gene>
    <name evidence="2" type="ORF">D0865_09273</name>
</gene>
<keyword evidence="1" id="KW-0472">Membrane</keyword>
<keyword evidence="1" id="KW-1133">Transmembrane helix</keyword>
<evidence type="ECO:0000313" key="2">
    <source>
        <dbReference type="EMBL" id="RMY46461.1"/>
    </source>
</evidence>
<name>A0A3M7C2V6_HORWE</name>
<sequence>MVSHTLITFCCICGAGVAVFIGWAVSHRFVQPPEAKEPAAGDFNQAQYMREVRLRHQDQLAAVMGGASALVGFDSGPEAGLSEGDVVPSPGTLCDGGKMVKVRDEPGDLRAGNGL</sequence>
<accession>A0A3M7C2V6</accession>
<dbReference type="AlphaFoldDB" id="A0A3M7C2V6"/>
<feature type="transmembrane region" description="Helical" evidence="1">
    <location>
        <begin position="6"/>
        <end position="26"/>
    </location>
</feature>
<reference evidence="2 3" key="1">
    <citation type="journal article" date="2018" name="BMC Genomics">
        <title>Genomic evidence for intraspecific hybridization in a clonal and extremely halotolerant yeast.</title>
        <authorList>
            <person name="Gostincar C."/>
            <person name="Stajich J.E."/>
            <person name="Zupancic J."/>
            <person name="Zalar P."/>
            <person name="Gunde-Cimerman N."/>
        </authorList>
    </citation>
    <scope>NUCLEOTIDE SEQUENCE [LARGE SCALE GENOMIC DNA]</scope>
    <source>
        <strain evidence="2 3">EXF-151</strain>
    </source>
</reference>